<evidence type="ECO:0000259" key="5">
    <source>
        <dbReference type="Pfam" id="PF13296"/>
    </source>
</evidence>
<dbReference type="SUPFAM" id="SSF69349">
    <property type="entry name" value="Phage fibre proteins"/>
    <property type="match status" value="1"/>
</dbReference>
<reference evidence="6 7" key="1">
    <citation type="journal article" date="2024" name="Chem. Sci.">
        <title>Discovery of megapolipeptins by genome mining of a Burkholderiales bacteria collection.</title>
        <authorList>
            <person name="Paulo B.S."/>
            <person name="Recchia M.J.J."/>
            <person name="Lee S."/>
            <person name="Fergusson C.H."/>
            <person name="Romanowski S.B."/>
            <person name="Hernandez A."/>
            <person name="Krull N."/>
            <person name="Liu D.Y."/>
            <person name="Cavanagh H."/>
            <person name="Bos A."/>
            <person name="Gray C.A."/>
            <person name="Murphy B.T."/>
            <person name="Linington R.G."/>
            <person name="Eustaquio A.S."/>
        </authorList>
    </citation>
    <scope>NUCLEOTIDE SEQUENCE [LARGE SCALE GENOMIC DNA]</scope>
    <source>
        <strain evidence="6 7">RL17-350-BIC-A</strain>
    </source>
</reference>
<dbReference type="Pfam" id="PF13296">
    <property type="entry name" value="T6SS_Vgr"/>
    <property type="match status" value="1"/>
</dbReference>
<dbReference type="SUPFAM" id="SSF69255">
    <property type="entry name" value="gp5 N-terminal domain-like"/>
    <property type="match status" value="1"/>
</dbReference>
<dbReference type="NCBIfam" id="TIGR01646">
    <property type="entry name" value="vgr_GE"/>
    <property type="match status" value="1"/>
</dbReference>
<feature type="region of interest" description="Disordered" evidence="2">
    <location>
        <begin position="628"/>
        <end position="673"/>
    </location>
</feature>
<dbReference type="SUPFAM" id="SSF69279">
    <property type="entry name" value="Phage tail proteins"/>
    <property type="match status" value="2"/>
</dbReference>
<dbReference type="Pfam" id="PF04717">
    <property type="entry name" value="Phage_base_V"/>
    <property type="match status" value="1"/>
</dbReference>
<sequence length="918" mass="101523">MYSPNQSRTLSVSCNAFPIDRGVPVLSPVRLRGTEALGKLYRYTLDMATTYTPGLSQYNTRFQIVPTKLVGKDITISIEFDGKGTFIPGMPGDSGAGNVGAGVRTISGIIARVEMTGVDDRHTYYRLVVRPALWLTTKTSRSRIFQNRSVLDITRDVLREHPVLFDVKVSAHGLKGGYPLRDFVRQVWESDFHFLTRLWREWGIYYFEDNNRLVLCDGPGVHEPHRNAYDSIRYHAREGGRIDEETIYRLKASRRVTAARVTVVDYDYTRGAQKFVEEHDAFGELHKAEERHWGDYSQPLAGATGLSGQPNNYLEEAHYLAGVRAHALFSRNERIRGQGNLLGLKTGRTFFLTDHPEADVNAEYLVVSTTLDIRNVTETTISGKTPGAGRFECVTDFVLQSPNRFFRNRPKKKPRCYAETAVVVGPKDQTTWVDAYGRVKICYLWDVDRPKDENASCWVRVSSPWQGNSFGSIYVPRIGQEVTINYHEGDPDKPYIADRMVNRLRQPPWLLPANYALSGTRTQELKGFQANQIVADDTPGKLQVQVSSDHAQSRLIVGYNTRIDGNKGRKEARGEGWELATDAWGVLRANQGMVISTETRAGATAPVKDMGETVQRLTQAREQHEDLAQLAQQHKAQDARASQRDATQTIKTQNDAVRGGAQTHDNPSPEMTRPDLLLASAAGLATTAADSTHQASMNDHAITAGRDYSLSAGRSYHASVRGSISLFAYQDGMKFYAARGKIELQAQGDGMALAALKDLTISSTDGKVIITASKEVWIGAGGSYIQINGSGIINGSPGPILERTPSWDVPTASSMRMPLPVMPITPLAQNPAELYTQKFDVSTVAENFGDGQTVADQPYRIYLPDGTLRQQGMLTDGATLTVSTAEPAKVRCEIGAGNWSVVEDAYDHHELENDAGQA</sequence>
<dbReference type="Proteomes" id="UP001629230">
    <property type="component" value="Unassembled WGS sequence"/>
</dbReference>
<gene>
    <name evidence="6" type="primary">tssI</name>
    <name evidence="6" type="ORF">PQR57_21385</name>
</gene>
<dbReference type="InterPro" id="IPR006533">
    <property type="entry name" value="T6SS_Vgr_RhsGE"/>
</dbReference>
<feature type="compositionally biased region" description="Polar residues" evidence="2">
    <location>
        <begin position="644"/>
        <end position="655"/>
    </location>
</feature>
<name>A0ABW9ASN0_9BURK</name>
<dbReference type="InterPro" id="IPR028244">
    <property type="entry name" value="T6SS_Rhs_Vgr_dom"/>
</dbReference>
<dbReference type="EMBL" id="JAQQEZ010000014">
    <property type="protein sequence ID" value="MFM0003582.1"/>
    <property type="molecule type" value="Genomic_DNA"/>
</dbReference>
<feature type="domain" description="Putative type VI secretion system Rhs element associated Vgr" evidence="5">
    <location>
        <begin position="523"/>
        <end position="631"/>
    </location>
</feature>
<evidence type="ECO:0000313" key="7">
    <source>
        <dbReference type="Proteomes" id="UP001629230"/>
    </source>
</evidence>
<dbReference type="InterPro" id="IPR018769">
    <property type="entry name" value="VgrG2_DUF2345"/>
</dbReference>
<dbReference type="InterPro" id="IPR037026">
    <property type="entry name" value="Vgr_OB-fold_dom_sf"/>
</dbReference>
<evidence type="ECO:0000313" key="6">
    <source>
        <dbReference type="EMBL" id="MFM0003582.1"/>
    </source>
</evidence>
<evidence type="ECO:0000256" key="2">
    <source>
        <dbReference type="SAM" id="MobiDB-lite"/>
    </source>
</evidence>
<dbReference type="NCBIfam" id="TIGR03361">
    <property type="entry name" value="VI_Rhs_Vgr"/>
    <property type="match status" value="1"/>
</dbReference>
<dbReference type="Pfam" id="PF05954">
    <property type="entry name" value="Phage_GPD"/>
    <property type="match status" value="1"/>
</dbReference>
<organism evidence="6 7">
    <name type="scientific">Paraburkholderia dipogonis</name>
    <dbReference type="NCBI Taxonomy" id="1211383"/>
    <lineage>
        <taxon>Bacteria</taxon>
        <taxon>Pseudomonadati</taxon>
        <taxon>Pseudomonadota</taxon>
        <taxon>Betaproteobacteria</taxon>
        <taxon>Burkholderiales</taxon>
        <taxon>Burkholderiaceae</taxon>
        <taxon>Paraburkholderia</taxon>
    </lineage>
</organism>
<evidence type="ECO:0000259" key="4">
    <source>
        <dbReference type="Pfam" id="PF10106"/>
    </source>
</evidence>
<proteinExistence type="inferred from homology"/>
<accession>A0ABW9ASN0</accession>
<dbReference type="InterPro" id="IPR006531">
    <property type="entry name" value="Gp5/Vgr_OB"/>
</dbReference>
<dbReference type="Gene3D" id="3.55.50.10">
    <property type="entry name" value="Baseplate protein-like domains"/>
    <property type="match status" value="1"/>
</dbReference>
<protein>
    <submittedName>
        <fullName evidence="6">Type VI secretion system tip protein TssI/VgrG</fullName>
    </submittedName>
</protein>
<dbReference type="InterPro" id="IPR017847">
    <property type="entry name" value="T6SS_RhsGE_Vgr_subset"/>
</dbReference>
<dbReference type="Gene3D" id="2.30.110.50">
    <property type="match status" value="1"/>
</dbReference>
<comment type="similarity">
    <text evidence="1">Belongs to the VgrG protein family.</text>
</comment>
<feature type="domain" description="Gp5/Type VI secretion system Vgr protein OB-fold" evidence="3">
    <location>
        <begin position="447"/>
        <end position="496"/>
    </location>
</feature>
<comment type="caution">
    <text evidence="6">The sequence shown here is derived from an EMBL/GenBank/DDBJ whole genome shotgun (WGS) entry which is preliminary data.</text>
</comment>
<evidence type="ECO:0000256" key="1">
    <source>
        <dbReference type="ARBA" id="ARBA00005558"/>
    </source>
</evidence>
<evidence type="ECO:0000259" key="3">
    <source>
        <dbReference type="Pfam" id="PF04717"/>
    </source>
</evidence>
<dbReference type="Pfam" id="PF10106">
    <property type="entry name" value="DUF2345"/>
    <property type="match status" value="1"/>
</dbReference>
<dbReference type="RefSeq" id="WP_408178596.1">
    <property type="nucleotide sequence ID" value="NZ_JAQQEZ010000014.1"/>
</dbReference>
<dbReference type="Gene3D" id="4.10.220.110">
    <property type="match status" value="1"/>
</dbReference>
<dbReference type="Gene3D" id="2.40.50.230">
    <property type="entry name" value="Gp5 N-terminal domain"/>
    <property type="match status" value="1"/>
</dbReference>
<keyword evidence="7" id="KW-1185">Reference proteome</keyword>
<feature type="domain" description="DUF2345" evidence="4">
    <location>
        <begin position="664"/>
        <end position="809"/>
    </location>
</feature>